<name>A0ABP9DAT1_9ACTN</name>
<dbReference type="Proteomes" id="UP001501752">
    <property type="component" value="Unassembled WGS sequence"/>
</dbReference>
<protein>
    <recommendedName>
        <fullName evidence="3">DUF4034 domain-containing protein</fullName>
    </recommendedName>
</protein>
<comment type="caution">
    <text evidence="1">The sequence shown here is derived from an EMBL/GenBank/DDBJ whole genome shotgun (WGS) entry which is preliminary data.</text>
</comment>
<gene>
    <name evidence="1" type="ORF">GCM10023235_11160</name>
</gene>
<evidence type="ECO:0000313" key="2">
    <source>
        <dbReference type="Proteomes" id="UP001501752"/>
    </source>
</evidence>
<keyword evidence="2" id="KW-1185">Reference proteome</keyword>
<dbReference type="RefSeq" id="WP_345695632.1">
    <property type="nucleotide sequence ID" value="NZ_BAABIS010000001.1"/>
</dbReference>
<organism evidence="1 2">
    <name type="scientific">Kitasatospora terrestris</name>
    <dbReference type="NCBI Taxonomy" id="258051"/>
    <lineage>
        <taxon>Bacteria</taxon>
        <taxon>Bacillati</taxon>
        <taxon>Actinomycetota</taxon>
        <taxon>Actinomycetes</taxon>
        <taxon>Kitasatosporales</taxon>
        <taxon>Streptomycetaceae</taxon>
        <taxon>Kitasatospora</taxon>
    </lineage>
</organism>
<dbReference type="EMBL" id="BAABIS010000001">
    <property type="protein sequence ID" value="GAA4837843.1"/>
    <property type="molecule type" value="Genomic_DNA"/>
</dbReference>
<proteinExistence type="predicted"/>
<accession>A0ABP9DAT1</accession>
<evidence type="ECO:0000313" key="1">
    <source>
        <dbReference type="EMBL" id="GAA4837843.1"/>
    </source>
</evidence>
<evidence type="ECO:0008006" key="3">
    <source>
        <dbReference type="Google" id="ProtNLM"/>
    </source>
</evidence>
<sequence length="325" mass="35940">MSILGRLLGRRSGREVAPVVDPACGDEGLRLMLAQAEAGDWPALRSGLAAVEDQADLTWLLDRVAGTSGSEEWLAEAVADEPDSALPLLLSGARHVSWAWEARTRARAQYVSREQWQVFGERLEIAERQLFEVAEREPSWLAPWYFLQISGRGASLGPDVARYRFEAALRRVPDHLGSHQQRLQQLCAKWGGSHEEMHRFARTAMLSAPEGSPLGELVALACIEHWLDLDSGDDRAYIAGPATRERLHEAAERSVLHPAYGRPRGWQRAFNTFAMAFSIAGQPATAYQLFCQLGDTVTESPWDYLSNSPAEAFATYRNAAARAAS</sequence>
<reference evidence="2" key="1">
    <citation type="journal article" date="2019" name="Int. J. Syst. Evol. Microbiol.">
        <title>The Global Catalogue of Microorganisms (GCM) 10K type strain sequencing project: providing services to taxonomists for standard genome sequencing and annotation.</title>
        <authorList>
            <consortium name="The Broad Institute Genomics Platform"/>
            <consortium name="The Broad Institute Genome Sequencing Center for Infectious Disease"/>
            <person name="Wu L."/>
            <person name="Ma J."/>
        </authorList>
    </citation>
    <scope>NUCLEOTIDE SEQUENCE [LARGE SCALE GENOMIC DNA]</scope>
    <source>
        <strain evidence="2">JCM 13006</strain>
    </source>
</reference>